<evidence type="ECO:0000313" key="1">
    <source>
        <dbReference type="EMBL" id="GAA1222622.1"/>
    </source>
</evidence>
<dbReference type="RefSeq" id="WP_344439826.1">
    <property type="nucleotide sequence ID" value="NZ_BAAALF010000010.1"/>
</dbReference>
<protein>
    <submittedName>
        <fullName evidence="1">Uncharacterized protein</fullName>
    </submittedName>
</protein>
<accession>A0ABN1VTI4</accession>
<name>A0ABN1VTI4_9ACTN</name>
<proteinExistence type="predicted"/>
<comment type="caution">
    <text evidence="1">The sequence shown here is derived from an EMBL/GenBank/DDBJ whole genome shotgun (WGS) entry which is preliminary data.</text>
</comment>
<organism evidence="1 2">
    <name type="scientific">Kitasatospora nipponensis</name>
    <dbReference type="NCBI Taxonomy" id="258049"/>
    <lineage>
        <taxon>Bacteria</taxon>
        <taxon>Bacillati</taxon>
        <taxon>Actinomycetota</taxon>
        <taxon>Actinomycetes</taxon>
        <taxon>Kitasatosporales</taxon>
        <taxon>Streptomycetaceae</taxon>
        <taxon>Kitasatospora</taxon>
    </lineage>
</organism>
<sequence>MSALVLDVRDAGTIDIDDEVIAFEDEFDADLAPAACLADPYVTYVPTRNVFYCNGDN</sequence>
<gene>
    <name evidence="1" type="ORF">GCM10009665_11080</name>
</gene>
<keyword evidence="2" id="KW-1185">Reference proteome</keyword>
<dbReference type="Proteomes" id="UP001500037">
    <property type="component" value="Unassembled WGS sequence"/>
</dbReference>
<dbReference type="NCBIfam" id="NF038148">
    <property type="entry name" value="lanti_IV_SflA"/>
    <property type="match status" value="1"/>
</dbReference>
<evidence type="ECO:0000313" key="2">
    <source>
        <dbReference type="Proteomes" id="UP001500037"/>
    </source>
</evidence>
<reference evidence="1 2" key="1">
    <citation type="journal article" date="2019" name="Int. J. Syst. Evol. Microbiol.">
        <title>The Global Catalogue of Microorganisms (GCM) 10K type strain sequencing project: providing services to taxonomists for standard genome sequencing and annotation.</title>
        <authorList>
            <consortium name="The Broad Institute Genomics Platform"/>
            <consortium name="The Broad Institute Genome Sequencing Center for Infectious Disease"/>
            <person name="Wu L."/>
            <person name="Ma J."/>
        </authorList>
    </citation>
    <scope>NUCLEOTIDE SEQUENCE [LARGE SCALE GENOMIC DNA]</scope>
    <source>
        <strain evidence="1 2">JCM 13004</strain>
    </source>
</reference>
<dbReference type="EMBL" id="BAAALF010000010">
    <property type="protein sequence ID" value="GAA1222622.1"/>
    <property type="molecule type" value="Genomic_DNA"/>
</dbReference>